<feature type="region of interest" description="Disordered" evidence="1">
    <location>
        <begin position="79"/>
        <end position="137"/>
    </location>
</feature>
<reference evidence="3 4" key="1">
    <citation type="submission" date="2020-08" db="EMBL/GenBank/DDBJ databases">
        <title>Sequencing the genomes of 1000 actinobacteria strains.</title>
        <authorList>
            <person name="Klenk H.-P."/>
        </authorList>
    </citation>
    <scope>NUCLEOTIDE SEQUENCE [LARGE SCALE GENOMIC DNA]</scope>
    <source>
        <strain evidence="3 4">DSM 43150</strain>
    </source>
</reference>
<evidence type="ECO:0000313" key="3">
    <source>
        <dbReference type="EMBL" id="MBB4752329.1"/>
    </source>
</evidence>
<reference evidence="2 5" key="2">
    <citation type="submission" date="2021-01" db="EMBL/GenBank/DDBJ databases">
        <title>Whole genome shotgun sequence of Actinoplanes lobatus NBRC 12513.</title>
        <authorList>
            <person name="Komaki H."/>
            <person name="Tamura T."/>
        </authorList>
    </citation>
    <scope>NUCLEOTIDE SEQUENCE [LARGE SCALE GENOMIC DNA]</scope>
    <source>
        <strain evidence="2 5">NBRC 12513</strain>
    </source>
</reference>
<accession>A0A7W7MJ94</accession>
<sequence length="137" mass="14621">MLESADRPDTAGLVLAAGRCTPLLRLVKAVVGSLEGVLVVVDALHAQVGHAADGAHLMVAVKANQRTLFDQVKGLPWSRIPIGAQTREPGHGRKETRPVKRSPLQPRAGWDSPTRNRPSGSPAPARSRARPAAKRHT</sequence>
<feature type="compositionally biased region" description="Basic and acidic residues" evidence="1">
    <location>
        <begin position="88"/>
        <end position="98"/>
    </location>
</feature>
<protein>
    <submittedName>
        <fullName evidence="3">Uncharacterized protein</fullName>
    </submittedName>
</protein>
<dbReference type="Proteomes" id="UP000590511">
    <property type="component" value="Unassembled WGS sequence"/>
</dbReference>
<dbReference type="EMBL" id="BOMP01000182">
    <property type="protein sequence ID" value="GIE46015.1"/>
    <property type="molecule type" value="Genomic_DNA"/>
</dbReference>
<feature type="compositionally biased region" description="Basic residues" evidence="1">
    <location>
        <begin position="127"/>
        <end position="137"/>
    </location>
</feature>
<name>A0A7W7MJ94_9ACTN</name>
<proteinExistence type="predicted"/>
<evidence type="ECO:0000313" key="5">
    <source>
        <dbReference type="Proteomes" id="UP000631312"/>
    </source>
</evidence>
<gene>
    <name evidence="2" type="ORF">Alo02nite_89130</name>
    <name evidence="3" type="ORF">BJ964_006490</name>
</gene>
<dbReference type="Proteomes" id="UP000631312">
    <property type="component" value="Unassembled WGS sequence"/>
</dbReference>
<dbReference type="EMBL" id="JACHNC010000001">
    <property type="protein sequence ID" value="MBB4752329.1"/>
    <property type="molecule type" value="Genomic_DNA"/>
</dbReference>
<keyword evidence="5" id="KW-1185">Reference proteome</keyword>
<comment type="caution">
    <text evidence="3">The sequence shown here is derived from an EMBL/GenBank/DDBJ whole genome shotgun (WGS) entry which is preliminary data.</text>
</comment>
<evidence type="ECO:0000313" key="4">
    <source>
        <dbReference type="Proteomes" id="UP000590511"/>
    </source>
</evidence>
<dbReference type="AlphaFoldDB" id="A0A7W7MJ94"/>
<evidence type="ECO:0000256" key="1">
    <source>
        <dbReference type="SAM" id="MobiDB-lite"/>
    </source>
</evidence>
<dbReference type="RefSeq" id="WP_188124213.1">
    <property type="nucleotide sequence ID" value="NZ_BOMP01000182.1"/>
</dbReference>
<feature type="compositionally biased region" description="Low complexity" evidence="1">
    <location>
        <begin position="117"/>
        <end position="126"/>
    </location>
</feature>
<evidence type="ECO:0000313" key="2">
    <source>
        <dbReference type="EMBL" id="GIE46015.1"/>
    </source>
</evidence>
<organism evidence="3 4">
    <name type="scientific">Actinoplanes lobatus</name>
    <dbReference type="NCBI Taxonomy" id="113568"/>
    <lineage>
        <taxon>Bacteria</taxon>
        <taxon>Bacillati</taxon>
        <taxon>Actinomycetota</taxon>
        <taxon>Actinomycetes</taxon>
        <taxon>Micromonosporales</taxon>
        <taxon>Micromonosporaceae</taxon>
        <taxon>Actinoplanes</taxon>
    </lineage>
</organism>